<dbReference type="Proteomes" id="UP000053577">
    <property type="component" value="Unassembled WGS sequence"/>
</dbReference>
<dbReference type="InterPro" id="IPR015421">
    <property type="entry name" value="PyrdxlP-dep_Trfase_major"/>
</dbReference>
<dbReference type="Pfam" id="PF00266">
    <property type="entry name" value="Aminotran_5"/>
    <property type="match status" value="1"/>
</dbReference>
<evidence type="ECO:0000259" key="1">
    <source>
        <dbReference type="Pfam" id="PF00266"/>
    </source>
</evidence>
<proteinExistence type="predicted"/>
<dbReference type="OrthoDB" id="9804366at2"/>
<dbReference type="InterPro" id="IPR015424">
    <property type="entry name" value="PyrdxlP-dep_Trfase"/>
</dbReference>
<protein>
    <recommendedName>
        <fullName evidence="1">Aminotransferase class V domain-containing protein</fullName>
    </recommendedName>
</protein>
<dbReference type="SUPFAM" id="SSF53383">
    <property type="entry name" value="PLP-dependent transferases"/>
    <property type="match status" value="1"/>
</dbReference>
<gene>
    <name evidence="2" type="ORF">DA01_08845</name>
</gene>
<sequence>KYRLDVIALAVNKETLQYDLKKIQYQFTEKKPDVTIINHASNVCGVIAPANQIAELAKRHKSITVLDMCQSAGLIDVALNDGTIDFAVFAGHKTLYGPLGIGGFICSPAIKPLPLLFGGTGIDSANQDLPDTIPERYEI</sequence>
<organism evidence="2 3">
    <name type="scientific">Dehalococcoides mccartyi</name>
    <dbReference type="NCBI Taxonomy" id="61435"/>
    <lineage>
        <taxon>Bacteria</taxon>
        <taxon>Bacillati</taxon>
        <taxon>Chloroflexota</taxon>
        <taxon>Dehalococcoidia</taxon>
        <taxon>Dehalococcoidales</taxon>
        <taxon>Dehalococcoidaceae</taxon>
        <taxon>Dehalococcoides</taxon>
    </lineage>
</organism>
<dbReference type="PANTHER" id="PTHR43586:SF4">
    <property type="entry name" value="ISOPENICILLIN N EPIMERASE"/>
    <property type="match status" value="1"/>
</dbReference>
<feature type="non-terminal residue" evidence="2">
    <location>
        <position position="139"/>
    </location>
</feature>
<feature type="non-terminal residue" evidence="2">
    <location>
        <position position="1"/>
    </location>
</feature>
<evidence type="ECO:0000313" key="2">
    <source>
        <dbReference type="EMBL" id="KSV16050.1"/>
    </source>
</evidence>
<reference evidence="2 3" key="1">
    <citation type="journal article" date="2015" name="Sci. Rep.">
        <title>A comparative genomics and reductive dehalogenase gene transcription study of two chloroethene-respiring bacteria, Dehalococcoides mccartyi strains MB and 11a.</title>
        <authorList>
            <person name="Low A."/>
            <person name="Shen Z."/>
            <person name="Cheng D."/>
            <person name="Rogers M.J."/>
            <person name="Lee P.K."/>
            <person name="He J."/>
        </authorList>
    </citation>
    <scope>NUCLEOTIDE SEQUENCE [LARGE SCALE GENOMIC DNA]</scope>
    <source>
        <strain evidence="2 3">MB</strain>
    </source>
</reference>
<dbReference type="AlphaFoldDB" id="A0A0V8LX07"/>
<dbReference type="Gene3D" id="3.40.640.10">
    <property type="entry name" value="Type I PLP-dependent aspartate aminotransferase-like (Major domain)"/>
    <property type="match status" value="1"/>
</dbReference>
<accession>A0A0V8LX07</accession>
<feature type="domain" description="Aminotransferase class V" evidence="1">
    <location>
        <begin position="13"/>
        <end position="125"/>
    </location>
</feature>
<comment type="caution">
    <text evidence="2">The sequence shown here is derived from an EMBL/GenBank/DDBJ whole genome shotgun (WGS) entry which is preliminary data.</text>
</comment>
<evidence type="ECO:0000313" key="3">
    <source>
        <dbReference type="Proteomes" id="UP000053577"/>
    </source>
</evidence>
<dbReference type="EMBL" id="JGYD01000030">
    <property type="protein sequence ID" value="KSV16050.1"/>
    <property type="molecule type" value="Genomic_DNA"/>
</dbReference>
<dbReference type="InterPro" id="IPR000192">
    <property type="entry name" value="Aminotrans_V_dom"/>
</dbReference>
<name>A0A0V8LX07_9CHLR</name>
<dbReference type="PANTHER" id="PTHR43586">
    <property type="entry name" value="CYSTEINE DESULFURASE"/>
    <property type="match status" value="1"/>
</dbReference>